<feature type="signal peptide" evidence="1">
    <location>
        <begin position="1"/>
        <end position="18"/>
    </location>
</feature>
<dbReference type="Gene3D" id="2.60.40.420">
    <property type="entry name" value="Cupredoxins - blue copper proteins"/>
    <property type="match status" value="1"/>
</dbReference>
<keyword evidence="1" id="KW-0732">Signal</keyword>
<dbReference type="PANTHER" id="PTHR34883">
    <property type="entry name" value="SERINE-RICH PROTEIN, PUTATIVE-RELATED-RELATED"/>
    <property type="match status" value="1"/>
</dbReference>
<dbReference type="InterPro" id="IPR008972">
    <property type="entry name" value="Cupredoxin"/>
</dbReference>
<dbReference type="OrthoDB" id="2331100at2759"/>
<dbReference type="EMBL" id="ML976801">
    <property type="protein sequence ID" value="KAF1964188.1"/>
    <property type="molecule type" value="Genomic_DNA"/>
</dbReference>
<proteinExistence type="predicted"/>
<dbReference type="CDD" id="cd00920">
    <property type="entry name" value="Cupredoxin"/>
    <property type="match status" value="1"/>
</dbReference>
<dbReference type="AlphaFoldDB" id="A0A6A5UHF0"/>
<organism evidence="2 3">
    <name type="scientific">Bimuria novae-zelandiae CBS 107.79</name>
    <dbReference type="NCBI Taxonomy" id="1447943"/>
    <lineage>
        <taxon>Eukaryota</taxon>
        <taxon>Fungi</taxon>
        <taxon>Dikarya</taxon>
        <taxon>Ascomycota</taxon>
        <taxon>Pezizomycotina</taxon>
        <taxon>Dothideomycetes</taxon>
        <taxon>Pleosporomycetidae</taxon>
        <taxon>Pleosporales</taxon>
        <taxon>Massarineae</taxon>
        <taxon>Didymosphaeriaceae</taxon>
        <taxon>Bimuria</taxon>
    </lineage>
</organism>
<evidence type="ECO:0000313" key="2">
    <source>
        <dbReference type="EMBL" id="KAF1964188.1"/>
    </source>
</evidence>
<feature type="chain" id="PRO_5025522548" evidence="1">
    <location>
        <begin position="19"/>
        <end position="196"/>
    </location>
</feature>
<evidence type="ECO:0000256" key="1">
    <source>
        <dbReference type="SAM" id="SignalP"/>
    </source>
</evidence>
<evidence type="ECO:0000313" key="3">
    <source>
        <dbReference type="Proteomes" id="UP000800036"/>
    </source>
</evidence>
<dbReference type="Proteomes" id="UP000800036">
    <property type="component" value="Unassembled WGS sequence"/>
</dbReference>
<sequence length="196" mass="19867">MRFSSFAATAALAGSAIAVDHLVVVGNGSLTFEPANLTAAEGDTVTFKFWPKSHSVAQAAFAKPCEPMENGFWSGFIPSEKGAAATTFMIEIKNASQPLWYYCSRGNHCQEGMVGVINPPASGQKTLAAFAKAAANATNSTSPTSATAVGGMLMNGTSMDGSGTNGTNSPGAASMLSASKGAIFTVAVGMVASLLL</sequence>
<reference evidence="2" key="1">
    <citation type="journal article" date="2020" name="Stud. Mycol.">
        <title>101 Dothideomycetes genomes: a test case for predicting lifestyles and emergence of pathogens.</title>
        <authorList>
            <person name="Haridas S."/>
            <person name="Albert R."/>
            <person name="Binder M."/>
            <person name="Bloem J."/>
            <person name="Labutti K."/>
            <person name="Salamov A."/>
            <person name="Andreopoulos B."/>
            <person name="Baker S."/>
            <person name="Barry K."/>
            <person name="Bills G."/>
            <person name="Bluhm B."/>
            <person name="Cannon C."/>
            <person name="Castanera R."/>
            <person name="Culley D."/>
            <person name="Daum C."/>
            <person name="Ezra D."/>
            <person name="Gonzalez J."/>
            <person name="Henrissat B."/>
            <person name="Kuo A."/>
            <person name="Liang C."/>
            <person name="Lipzen A."/>
            <person name="Lutzoni F."/>
            <person name="Magnuson J."/>
            <person name="Mondo S."/>
            <person name="Nolan M."/>
            <person name="Ohm R."/>
            <person name="Pangilinan J."/>
            <person name="Park H.-J."/>
            <person name="Ramirez L."/>
            <person name="Alfaro M."/>
            <person name="Sun H."/>
            <person name="Tritt A."/>
            <person name="Yoshinaga Y."/>
            <person name="Zwiers L.-H."/>
            <person name="Turgeon B."/>
            <person name="Goodwin S."/>
            <person name="Spatafora J."/>
            <person name="Crous P."/>
            <person name="Grigoriev I."/>
        </authorList>
    </citation>
    <scope>NUCLEOTIDE SEQUENCE</scope>
    <source>
        <strain evidence="2">CBS 107.79</strain>
    </source>
</reference>
<protein>
    <submittedName>
        <fullName evidence="2">Cupredoxin</fullName>
    </submittedName>
</protein>
<dbReference type="InterPro" id="IPR052953">
    <property type="entry name" value="Ser-rich/MCO-related"/>
</dbReference>
<dbReference type="SUPFAM" id="SSF49503">
    <property type="entry name" value="Cupredoxins"/>
    <property type="match status" value="1"/>
</dbReference>
<accession>A0A6A5UHF0</accession>
<gene>
    <name evidence="2" type="ORF">BU23DRAFT_493558</name>
</gene>
<name>A0A6A5UHF0_9PLEO</name>
<keyword evidence="3" id="KW-1185">Reference proteome</keyword>
<dbReference type="PANTHER" id="PTHR34883:SF17">
    <property type="entry name" value="CUPREDOXIN"/>
    <property type="match status" value="1"/>
</dbReference>